<evidence type="ECO:0000256" key="8">
    <source>
        <dbReference type="ARBA" id="ARBA00023136"/>
    </source>
</evidence>
<evidence type="ECO:0000313" key="11">
    <source>
        <dbReference type="EMBL" id="HEF27833.1"/>
    </source>
</evidence>
<evidence type="ECO:0000256" key="5">
    <source>
        <dbReference type="ARBA" id="ARBA00022927"/>
    </source>
</evidence>
<comment type="subcellular location">
    <subcellularLocation>
        <location evidence="9">Cell membrane</location>
        <topology evidence="9">Single-pass membrane protein</topology>
    </subcellularLocation>
    <subcellularLocation>
        <location evidence="1">Membrane</location>
        <topology evidence="1">Single-pass membrane protein</topology>
    </subcellularLocation>
</comment>
<evidence type="ECO:0000256" key="2">
    <source>
        <dbReference type="ARBA" id="ARBA00022448"/>
    </source>
</evidence>
<sequence length="194" mass="19582">MFGISFSELLLVGLVALLVLGPERLPGAARTAGLWIGRLKRSFNAIKQEVEREIGADEIRRQLHNEHILSLEEEARKIMQPQQPPAAPVTPAPAEPTAEKPVSPAPASAGPSTAPVMGAASPVQSADIGPAAPAESASVTPPPVHVEPAAPAPASAPSPAGPGSVPVTAPVTTSATAVQSAPSANDSSLPPRAP</sequence>
<feature type="compositionally biased region" description="Pro residues" evidence="10">
    <location>
        <begin position="140"/>
        <end position="160"/>
    </location>
</feature>
<keyword evidence="5 9" id="KW-0653">Protein transport</keyword>
<keyword evidence="6 9" id="KW-1133">Transmembrane helix</keyword>
<proteinExistence type="inferred from homology"/>
<keyword evidence="2 9" id="KW-0813">Transport</keyword>
<comment type="subunit">
    <text evidence="9">The Tat system comprises two distinct complexes: a TatABC complex, containing multiple copies of TatA, TatB and TatC subunits, and a separate TatA complex, containing only TatA subunits. Substrates initially bind to the TatABC complex, which probably triggers association of the separate TatA complex to form the active translocon.</text>
</comment>
<dbReference type="Pfam" id="PF02416">
    <property type="entry name" value="TatA_B_E"/>
    <property type="match status" value="1"/>
</dbReference>
<dbReference type="InterPro" id="IPR018448">
    <property type="entry name" value="TatB"/>
</dbReference>
<dbReference type="PRINTS" id="PR01506">
    <property type="entry name" value="TATBPROTEIN"/>
</dbReference>
<feature type="compositionally biased region" description="Low complexity" evidence="10">
    <location>
        <begin position="95"/>
        <end position="115"/>
    </location>
</feature>
<gene>
    <name evidence="9 11" type="primary">tatB</name>
    <name evidence="11" type="ORF">ENP23_18945</name>
</gene>
<organism evidence="11">
    <name type="scientific">Pseudomonas graminis</name>
    <dbReference type="NCBI Taxonomy" id="158627"/>
    <lineage>
        <taxon>Bacteria</taxon>
        <taxon>Pseudomonadati</taxon>
        <taxon>Pseudomonadota</taxon>
        <taxon>Gammaproteobacteria</taxon>
        <taxon>Pseudomonadales</taxon>
        <taxon>Pseudomonadaceae</taxon>
        <taxon>Pseudomonas</taxon>
    </lineage>
</organism>
<feature type="compositionally biased region" description="Pro residues" evidence="10">
    <location>
        <begin position="82"/>
        <end position="94"/>
    </location>
</feature>
<dbReference type="GO" id="GO:0033281">
    <property type="term" value="C:TAT protein transport complex"/>
    <property type="evidence" value="ECO:0007669"/>
    <property type="project" value="UniProtKB-UniRule"/>
</dbReference>
<comment type="caution">
    <text evidence="11">The sequence shown here is derived from an EMBL/GenBank/DDBJ whole genome shotgun (WGS) entry which is preliminary data.</text>
</comment>
<dbReference type="HAMAP" id="MF_00237">
    <property type="entry name" value="TatB"/>
    <property type="match status" value="1"/>
</dbReference>
<reference evidence="11" key="1">
    <citation type="journal article" date="2020" name="mSystems">
        <title>Genome- and Community-Level Interaction Insights into Carbon Utilization and Element Cycling Functions of Hydrothermarchaeota in Hydrothermal Sediment.</title>
        <authorList>
            <person name="Zhou Z."/>
            <person name="Liu Y."/>
            <person name="Xu W."/>
            <person name="Pan J."/>
            <person name="Luo Z.H."/>
            <person name="Li M."/>
        </authorList>
    </citation>
    <scope>NUCLEOTIDE SEQUENCE [LARGE SCALE GENOMIC DNA]</scope>
    <source>
        <strain evidence="11">SpSt-200</strain>
    </source>
</reference>
<dbReference type="PANTHER" id="PTHR33162">
    <property type="entry name" value="SEC-INDEPENDENT PROTEIN TRANSLOCASE PROTEIN TATA, CHLOROPLASTIC"/>
    <property type="match status" value="1"/>
</dbReference>
<dbReference type="AlphaFoldDB" id="A0A7C2AZM1"/>
<name>A0A7C2AZM1_9PSED</name>
<dbReference type="NCBIfam" id="TIGR01410">
    <property type="entry name" value="tatB"/>
    <property type="match status" value="1"/>
</dbReference>
<dbReference type="EMBL" id="DSIN01000032">
    <property type="protein sequence ID" value="HEF27833.1"/>
    <property type="molecule type" value="Genomic_DNA"/>
</dbReference>
<evidence type="ECO:0000256" key="6">
    <source>
        <dbReference type="ARBA" id="ARBA00022989"/>
    </source>
</evidence>
<keyword evidence="4 9" id="KW-0812">Transmembrane</keyword>
<accession>A0A7C2AZM1</accession>
<dbReference type="InterPro" id="IPR003369">
    <property type="entry name" value="TatA/B/E"/>
</dbReference>
<keyword evidence="3 9" id="KW-1003">Cell membrane</keyword>
<protein>
    <recommendedName>
        <fullName evidence="9">Sec-independent protein translocase protein TatB</fullName>
    </recommendedName>
</protein>
<comment type="similarity">
    <text evidence="9">Belongs to the TatB family.</text>
</comment>
<comment type="function">
    <text evidence="9">Part of the twin-arginine translocation (Tat) system that transports large folded proteins containing a characteristic twin-arginine motif in their signal peptide across membranes. Together with TatC, TatB is part of a receptor directly interacting with Tat signal peptides. TatB may form an oligomeric binding site that transiently accommodates folded Tat precursor proteins before their translocation.</text>
</comment>
<evidence type="ECO:0000256" key="3">
    <source>
        <dbReference type="ARBA" id="ARBA00022475"/>
    </source>
</evidence>
<dbReference type="Gene3D" id="1.20.5.3310">
    <property type="match status" value="1"/>
</dbReference>
<dbReference type="PANTHER" id="PTHR33162:SF1">
    <property type="entry name" value="SEC-INDEPENDENT PROTEIN TRANSLOCASE PROTEIN TATA, CHLOROPLASTIC"/>
    <property type="match status" value="1"/>
</dbReference>
<keyword evidence="7 9" id="KW-0811">Translocation</keyword>
<evidence type="ECO:0000256" key="7">
    <source>
        <dbReference type="ARBA" id="ARBA00023010"/>
    </source>
</evidence>
<feature type="compositionally biased region" description="Low complexity" evidence="10">
    <location>
        <begin position="161"/>
        <end position="184"/>
    </location>
</feature>
<evidence type="ECO:0000256" key="10">
    <source>
        <dbReference type="SAM" id="MobiDB-lite"/>
    </source>
</evidence>
<keyword evidence="8 9" id="KW-0472">Membrane</keyword>
<evidence type="ECO:0000256" key="4">
    <source>
        <dbReference type="ARBA" id="ARBA00022692"/>
    </source>
</evidence>
<evidence type="ECO:0000256" key="1">
    <source>
        <dbReference type="ARBA" id="ARBA00004167"/>
    </source>
</evidence>
<evidence type="ECO:0000256" key="9">
    <source>
        <dbReference type="HAMAP-Rule" id="MF_00237"/>
    </source>
</evidence>
<dbReference type="GO" id="GO:0008320">
    <property type="term" value="F:protein transmembrane transporter activity"/>
    <property type="evidence" value="ECO:0007669"/>
    <property type="project" value="UniProtKB-UniRule"/>
</dbReference>
<feature type="region of interest" description="Disordered" evidence="10">
    <location>
        <begin position="78"/>
        <end position="194"/>
    </location>
</feature>
<dbReference type="GO" id="GO:0043953">
    <property type="term" value="P:protein transport by the Tat complex"/>
    <property type="evidence" value="ECO:0007669"/>
    <property type="project" value="UniProtKB-UniRule"/>
</dbReference>